<dbReference type="GO" id="GO:0006744">
    <property type="term" value="P:ubiquinone biosynthetic process"/>
    <property type="evidence" value="ECO:0007669"/>
    <property type="project" value="UniProtKB-UniPathway"/>
</dbReference>
<evidence type="ECO:0000256" key="2">
    <source>
        <dbReference type="ARBA" id="ARBA00009670"/>
    </source>
</evidence>
<dbReference type="RefSeq" id="WP_007184804.1">
    <property type="nucleotide sequence ID" value="NZ_AKGD01000001.1"/>
</dbReference>
<dbReference type="GO" id="GO:0005524">
    <property type="term" value="F:ATP binding"/>
    <property type="evidence" value="ECO:0007669"/>
    <property type="project" value="UniProtKB-KW"/>
</dbReference>
<dbReference type="EMBL" id="AKGD01000001">
    <property type="protein sequence ID" value="EIT71718.1"/>
    <property type="molecule type" value="Genomic_DNA"/>
</dbReference>
<keyword evidence="11 13" id="KW-1133">Transmembrane helix</keyword>
<evidence type="ECO:0000313" key="15">
    <source>
        <dbReference type="EMBL" id="EIT71718.1"/>
    </source>
</evidence>
<gene>
    <name evidence="15" type="ORF">WQQ_18550</name>
</gene>
<dbReference type="Pfam" id="PF03109">
    <property type="entry name" value="ABC1"/>
    <property type="match status" value="1"/>
</dbReference>
<keyword evidence="4" id="KW-0997">Cell inner membrane</keyword>
<dbReference type="STRING" id="1172194.WQQ_18550"/>
<organism evidence="15 16">
    <name type="scientific">Hydrocarboniphaga effusa AP103</name>
    <dbReference type="NCBI Taxonomy" id="1172194"/>
    <lineage>
        <taxon>Bacteria</taxon>
        <taxon>Pseudomonadati</taxon>
        <taxon>Pseudomonadota</taxon>
        <taxon>Gammaproteobacteria</taxon>
        <taxon>Nevskiales</taxon>
        <taxon>Nevskiaceae</taxon>
        <taxon>Hydrocarboniphaga</taxon>
    </lineage>
</organism>
<feature type="domain" description="ABC1 atypical kinase-like" evidence="14">
    <location>
        <begin position="77"/>
        <end position="332"/>
    </location>
</feature>
<keyword evidence="6" id="KW-0831">Ubiquinone biosynthesis</keyword>
<keyword evidence="16" id="KW-1185">Reference proteome</keyword>
<keyword evidence="9" id="KW-0418">Kinase</keyword>
<evidence type="ECO:0000256" key="12">
    <source>
        <dbReference type="ARBA" id="ARBA00023136"/>
    </source>
</evidence>
<dbReference type="UniPathway" id="UPA00232"/>
<protein>
    <submittedName>
        <fullName evidence="15">2-polyprenylphenol 6-hydroxylase</fullName>
    </submittedName>
</protein>
<dbReference type="SUPFAM" id="SSF56112">
    <property type="entry name" value="Protein kinase-like (PK-like)"/>
    <property type="match status" value="1"/>
</dbReference>
<keyword evidence="12 13" id="KW-0472">Membrane</keyword>
<keyword evidence="5" id="KW-0808">Transferase</keyword>
<evidence type="ECO:0000313" key="16">
    <source>
        <dbReference type="Proteomes" id="UP000003704"/>
    </source>
</evidence>
<evidence type="ECO:0000259" key="14">
    <source>
        <dbReference type="Pfam" id="PF03109"/>
    </source>
</evidence>
<dbReference type="GO" id="GO:0016301">
    <property type="term" value="F:kinase activity"/>
    <property type="evidence" value="ECO:0007669"/>
    <property type="project" value="UniProtKB-KW"/>
</dbReference>
<comment type="caution">
    <text evidence="15">The sequence shown here is derived from an EMBL/GenBank/DDBJ whole genome shotgun (WGS) entry which is preliminary data.</text>
</comment>
<dbReference type="NCBIfam" id="TIGR01982">
    <property type="entry name" value="UbiB"/>
    <property type="match status" value="1"/>
</dbReference>
<dbReference type="InterPro" id="IPR010232">
    <property type="entry name" value="UbiB"/>
</dbReference>
<evidence type="ECO:0000256" key="5">
    <source>
        <dbReference type="ARBA" id="ARBA00022679"/>
    </source>
</evidence>
<evidence type="ECO:0000256" key="9">
    <source>
        <dbReference type="ARBA" id="ARBA00022777"/>
    </source>
</evidence>
<dbReference type="InterPro" id="IPR004147">
    <property type="entry name" value="ABC1_dom"/>
</dbReference>
<evidence type="ECO:0000256" key="1">
    <source>
        <dbReference type="ARBA" id="ARBA00005020"/>
    </source>
</evidence>
<evidence type="ECO:0000256" key="7">
    <source>
        <dbReference type="ARBA" id="ARBA00022692"/>
    </source>
</evidence>
<keyword evidence="8" id="KW-0547">Nucleotide-binding</keyword>
<evidence type="ECO:0000256" key="8">
    <source>
        <dbReference type="ARBA" id="ARBA00022741"/>
    </source>
</evidence>
<keyword evidence="7 13" id="KW-0812">Transmembrane</keyword>
<keyword evidence="10" id="KW-0067">ATP-binding</keyword>
<dbReference type="PATRIC" id="fig|1172194.4.peg.1796"/>
<accession>I8TDC7</accession>
<evidence type="ECO:0000256" key="13">
    <source>
        <dbReference type="SAM" id="Phobius"/>
    </source>
</evidence>
<evidence type="ECO:0000256" key="6">
    <source>
        <dbReference type="ARBA" id="ARBA00022688"/>
    </source>
</evidence>
<feature type="transmembrane region" description="Helical" evidence="13">
    <location>
        <begin position="514"/>
        <end position="534"/>
    </location>
</feature>
<dbReference type="OrthoDB" id="9795390at2"/>
<reference evidence="15 16" key="1">
    <citation type="journal article" date="2012" name="J. Bacteriol.">
        <title>Genome Sequence of n-Alkane-Degrading Hydrocarboniphaga effusa Strain AP103T (ATCC BAA-332T).</title>
        <authorList>
            <person name="Chang H.K."/>
            <person name="Zylstra G.J."/>
            <person name="Chae J.C."/>
        </authorList>
    </citation>
    <scope>NUCLEOTIDE SEQUENCE [LARGE SCALE GENOMIC DNA]</scope>
    <source>
        <strain evidence="15 16">AP103</strain>
    </source>
</reference>
<dbReference type="InterPro" id="IPR011009">
    <property type="entry name" value="Kinase-like_dom_sf"/>
</dbReference>
<dbReference type="InterPro" id="IPR045308">
    <property type="entry name" value="UbiB_bact"/>
</dbReference>
<comment type="pathway">
    <text evidence="1">Cofactor biosynthesis; ubiquinone biosynthesis [regulation].</text>
</comment>
<proteinExistence type="inferred from homology"/>
<dbReference type="InterPro" id="IPR050154">
    <property type="entry name" value="UbiB_kinase"/>
</dbReference>
<evidence type="ECO:0000256" key="3">
    <source>
        <dbReference type="ARBA" id="ARBA00022475"/>
    </source>
</evidence>
<dbReference type="PANTHER" id="PTHR10566">
    <property type="entry name" value="CHAPERONE-ACTIVITY OF BC1 COMPLEX CABC1 -RELATED"/>
    <property type="match status" value="1"/>
</dbReference>
<dbReference type="Proteomes" id="UP000003704">
    <property type="component" value="Unassembled WGS sequence"/>
</dbReference>
<evidence type="ECO:0000256" key="4">
    <source>
        <dbReference type="ARBA" id="ARBA00022519"/>
    </source>
</evidence>
<name>I8TDC7_9GAMM</name>
<dbReference type="PANTHER" id="PTHR10566:SF113">
    <property type="entry name" value="PROTEIN ACTIVITY OF BC1 COMPLEX KINASE 7, CHLOROPLASTIC"/>
    <property type="match status" value="1"/>
</dbReference>
<feature type="transmembrane region" description="Helical" evidence="13">
    <location>
        <begin position="491"/>
        <end position="508"/>
    </location>
</feature>
<dbReference type="NCBIfam" id="NF003404">
    <property type="entry name" value="PRK04750.1"/>
    <property type="match status" value="1"/>
</dbReference>
<comment type="similarity">
    <text evidence="2">Belongs to the protein kinase superfamily. ADCK protein kinase family.</text>
</comment>
<sequence>MSIKRLQRMWTIQRVARRYALYEFIGKPPSKPDPRPRGERLRLALQELGPIFVKLGQALSTRPDVLPPDIAIELSLLQDRVPPFSGDEARRIVEQALGKPIDELFNEFDSTPLASASIAQVHTARLKPTGPKDPGFEVIVKVLRPGIEKTIHDDVQLMYLLADLAERFNASARRVRPRAIVAEYEKIVFDELDLMREAGNAAQLRRNWLGSELIYHPAVFFDYTRANVLVMERIRGISIRELDRLRAMGVDFKVLGERGVEIFFKQTFRDNFFHADMHPGNIFVDASNVKNPSYIAVDFGIVGQLSVQDQRYLAENLLAFFNRDYRRVAELHLESEWVPSETRLEDFEAAIRTVCEPIFQKPLSEISFGVFLLRLFQVARRFNYQVQPQLVLLQKTLLNIEGLGRQLYPELDLWKTAKPILEDWMRSRMGPSRFISQARRDIPALAESLPLLVQQLTRSFERGEGFDGRLRHSIDKLRDDLRQQRSSQRRTLIGAALIVSAAVLWAFDGVRPELVAGAPIASWVLGAIGIALWWKKPRDKR</sequence>
<evidence type="ECO:0000256" key="10">
    <source>
        <dbReference type="ARBA" id="ARBA00022840"/>
    </source>
</evidence>
<dbReference type="AlphaFoldDB" id="I8TDC7"/>
<evidence type="ECO:0000256" key="11">
    <source>
        <dbReference type="ARBA" id="ARBA00022989"/>
    </source>
</evidence>
<keyword evidence="3" id="KW-1003">Cell membrane</keyword>
<dbReference type="CDD" id="cd13972">
    <property type="entry name" value="UbiB"/>
    <property type="match status" value="1"/>
</dbReference>